<feature type="non-terminal residue" evidence="2">
    <location>
        <position position="71"/>
    </location>
</feature>
<dbReference type="EMBL" id="DWWC01000266">
    <property type="protein sequence ID" value="HJC70527.1"/>
    <property type="molecule type" value="Genomic_DNA"/>
</dbReference>
<dbReference type="Proteomes" id="UP000823854">
    <property type="component" value="Unassembled WGS sequence"/>
</dbReference>
<dbReference type="Gene3D" id="3.10.20.440">
    <property type="entry name" value="2Fe-2S iron-sulphur cluster binding domain, sarcosine oxidase, alpha subunit, N-terminal domain"/>
    <property type="match status" value="1"/>
</dbReference>
<dbReference type="AlphaFoldDB" id="A0A9D2TJ94"/>
<dbReference type="GO" id="GO:0016491">
    <property type="term" value="F:oxidoreductase activity"/>
    <property type="evidence" value="ECO:0007669"/>
    <property type="project" value="UniProtKB-KW"/>
</dbReference>
<evidence type="ECO:0000313" key="2">
    <source>
        <dbReference type="EMBL" id="HJC70527.1"/>
    </source>
</evidence>
<accession>A0A9D2TJ94</accession>
<evidence type="ECO:0000313" key="3">
    <source>
        <dbReference type="Proteomes" id="UP000823854"/>
    </source>
</evidence>
<evidence type="ECO:0000256" key="1">
    <source>
        <dbReference type="ARBA" id="ARBA00023002"/>
    </source>
</evidence>
<organism evidence="2 3">
    <name type="scientific">Candidatus Brachybacterium intestinipullorum</name>
    <dbReference type="NCBI Taxonomy" id="2838512"/>
    <lineage>
        <taxon>Bacteria</taxon>
        <taxon>Bacillati</taxon>
        <taxon>Actinomycetota</taxon>
        <taxon>Actinomycetes</taxon>
        <taxon>Micrococcales</taxon>
        <taxon>Dermabacteraceae</taxon>
        <taxon>Brachybacterium</taxon>
    </lineage>
</organism>
<reference evidence="2" key="2">
    <citation type="submission" date="2021-04" db="EMBL/GenBank/DDBJ databases">
        <authorList>
            <person name="Gilroy R."/>
        </authorList>
    </citation>
    <scope>NUCLEOTIDE SEQUENCE</scope>
    <source>
        <strain evidence="2">CHK130-7132</strain>
    </source>
</reference>
<dbReference type="Pfam" id="PF13510">
    <property type="entry name" value="Fer2_4"/>
    <property type="match status" value="1"/>
</dbReference>
<keyword evidence="1" id="KW-0560">Oxidoreductase</keyword>
<sequence>MPEPRTPRRGPAHGVDPARPLTLTVDGEALPALAGDSVASALLAAGRLAVAPSIYLSRPRGLMAAGLEETN</sequence>
<dbReference type="InterPro" id="IPR042204">
    <property type="entry name" value="2Fe-2S-bd_N"/>
</dbReference>
<reference evidence="2" key="1">
    <citation type="journal article" date="2021" name="PeerJ">
        <title>Extensive microbial diversity within the chicken gut microbiome revealed by metagenomics and culture.</title>
        <authorList>
            <person name="Gilroy R."/>
            <person name="Ravi A."/>
            <person name="Getino M."/>
            <person name="Pursley I."/>
            <person name="Horton D.L."/>
            <person name="Alikhan N.F."/>
            <person name="Baker D."/>
            <person name="Gharbi K."/>
            <person name="Hall N."/>
            <person name="Watson M."/>
            <person name="Adriaenssens E.M."/>
            <person name="Foster-Nyarko E."/>
            <person name="Jarju S."/>
            <person name="Secka A."/>
            <person name="Antonio M."/>
            <person name="Oren A."/>
            <person name="Chaudhuri R.R."/>
            <person name="La Ragione R."/>
            <person name="Hildebrand F."/>
            <person name="Pallen M.J."/>
        </authorList>
    </citation>
    <scope>NUCLEOTIDE SEQUENCE</scope>
    <source>
        <strain evidence="2">CHK130-7132</strain>
    </source>
</reference>
<protein>
    <submittedName>
        <fullName evidence="2">(2Fe-2S)-binding protein</fullName>
    </submittedName>
</protein>
<name>A0A9D2TJ94_9MICO</name>
<gene>
    <name evidence="2" type="ORF">H9932_12750</name>
</gene>
<comment type="caution">
    <text evidence="2">The sequence shown here is derived from an EMBL/GenBank/DDBJ whole genome shotgun (WGS) entry which is preliminary data.</text>
</comment>
<proteinExistence type="predicted"/>